<dbReference type="HOGENOM" id="CLU_032690_0_0_6"/>
<evidence type="ECO:0000256" key="6">
    <source>
        <dbReference type="ARBA" id="ARBA00050943"/>
    </source>
</evidence>
<gene>
    <name evidence="11" type="primary">tesB</name>
    <name evidence="11" type="ordered locus">PST_0884</name>
</gene>
<dbReference type="NCBIfam" id="TIGR00189">
    <property type="entry name" value="tesB"/>
    <property type="match status" value="1"/>
</dbReference>
<name>A4VHY0_STUS1</name>
<comment type="catalytic activity">
    <reaction evidence="6">
        <text>a fatty acyl-CoA + H2O = a fatty acid + CoA + H(+)</text>
        <dbReference type="Rhea" id="RHEA:16781"/>
        <dbReference type="ChEBI" id="CHEBI:15377"/>
        <dbReference type="ChEBI" id="CHEBI:15378"/>
        <dbReference type="ChEBI" id="CHEBI:28868"/>
        <dbReference type="ChEBI" id="CHEBI:57287"/>
        <dbReference type="ChEBI" id="CHEBI:77636"/>
        <dbReference type="EC" id="3.1.2.20"/>
    </reaction>
    <physiologicalReaction direction="left-to-right" evidence="6">
        <dbReference type="Rhea" id="RHEA:16782"/>
    </physiologicalReaction>
</comment>
<dbReference type="GO" id="GO:0006637">
    <property type="term" value="P:acyl-CoA metabolic process"/>
    <property type="evidence" value="ECO:0007669"/>
    <property type="project" value="InterPro"/>
</dbReference>
<evidence type="ECO:0000256" key="3">
    <source>
        <dbReference type="ARBA" id="ARBA00022801"/>
    </source>
</evidence>
<dbReference type="InterPro" id="IPR042171">
    <property type="entry name" value="Acyl-CoA_hotdog"/>
</dbReference>
<accession>A4VHY0</accession>
<sequence length="302" mass="33963">MARLSAPLIKDAEMTQILDALVNLLTLERIEENLFRGASQDLGFPQLFGGQVLGQVISAASQTVTPERHVHSLHGYFLRPGDSHQPVVYDVDRVRDGGSFTTRRVSAIQKGQTIFTGIASFQAEETGYEHQLPMPDVIGPDDLPNEWELLHKLSPMVPERVMEKLRRPKPIEIRPVTLVDPANPQPIEPVRHLWFRADGSLPDSPALHKYLLAYASDFSFIGTALQPHGVSSWSKFIQLASLDHAIWFHREVKMDDWLLYSIDSPWAGNARGFARGSIFNRQGELVASVAQEGLIRVREDWM</sequence>
<dbReference type="AlphaFoldDB" id="A4VHY0"/>
<dbReference type="CDD" id="cd03444">
    <property type="entry name" value="Thioesterase_II_repeat1"/>
    <property type="match status" value="1"/>
</dbReference>
<dbReference type="InterPro" id="IPR049449">
    <property type="entry name" value="TesB_ACOT8-like_N"/>
</dbReference>
<evidence type="ECO:0000313" key="12">
    <source>
        <dbReference type="Proteomes" id="UP000000233"/>
    </source>
</evidence>
<evidence type="ECO:0000256" key="5">
    <source>
        <dbReference type="ARBA" id="ARBA00038894"/>
    </source>
</evidence>
<organism evidence="11 12">
    <name type="scientific">Stutzerimonas stutzeri (strain A1501)</name>
    <name type="common">Pseudomonas stutzeri</name>
    <dbReference type="NCBI Taxonomy" id="379731"/>
    <lineage>
        <taxon>Bacteria</taxon>
        <taxon>Pseudomonadati</taxon>
        <taxon>Pseudomonadota</taxon>
        <taxon>Gammaproteobacteria</taxon>
        <taxon>Pseudomonadales</taxon>
        <taxon>Pseudomonadaceae</taxon>
        <taxon>Stutzerimonas</taxon>
    </lineage>
</organism>
<protein>
    <recommendedName>
        <fullName evidence="7">Acyl-CoA thioesterase 2</fullName>
        <ecNumber evidence="5">3.1.2.20</ecNumber>
    </recommendedName>
    <alternativeName>
        <fullName evidence="8">Thioesterase II</fullName>
    </alternativeName>
</protein>
<dbReference type="GO" id="GO:0047617">
    <property type="term" value="F:fatty acyl-CoA hydrolase activity"/>
    <property type="evidence" value="ECO:0007669"/>
    <property type="project" value="UniProtKB-EC"/>
</dbReference>
<reference evidence="11 12" key="1">
    <citation type="journal article" date="2008" name="Proc. Natl. Acad. Sci. U.S.A.">
        <title>Nitrogen fixation island and rhizosphere competence traits in the genome of root-associated Pseudomonas stutzeri A1501.</title>
        <authorList>
            <person name="Yan Y."/>
            <person name="Yang J."/>
            <person name="Dou Y."/>
            <person name="Chen M."/>
            <person name="Ping S."/>
            <person name="Peng J."/>
            <person name="Lu W."/>
            <person name="Zhang W."/>
            <person name="Yao Z."/>
            <person name="Li H."/>
            <person name="Liu W."/>
            <person name="He S."/>
            <person name="Geng L."/>
            <person name="Zhang X."/>
            <person name="Yang F."/>
            <person name="Yu H."/>
            <person name="Zhan Y."/>
            <person name="Li D."/>
            <person name="Lin Z."/>
            <person name="Wang Y."/>
            <person name="Elmerich C."/>
            <person name="Lin M."/>
            <person name="Jin Q."/>
        </authorList>
    </citation>
    <scope>NUCLEOTIDE SEQUENCE [LARGE SCALE GENOMIC DNA]</scope>
    <source>
        <strain evidence="11 12">A1501</strain>
    </source>
</reference>
<comment type="subunit">
    <text evidence="2">Homotetramer.</text>
</comment>
<evidence type="ECO:0000256" key="7">
    <source>
        <dbReference type="ARBA" id="ARBA00071120"/>
    </source>
</evidence>
<evidence type="ECO:0000256" key="1">
    <source>
        <dbReference type="ARBA" id="ARBA00006538"/>
    </source>
</evidence>
<proteinExistence type="inferred from homology"/>
<dbReference type="InterPro" id="IPR029069">
    <property type="entry name" value="HotDog_dom_sf"/>
</dbReference>
<evidence type="ECO:0000256" key="2">
    <source>
        <dbReference type="ARBA" id="ARBA00011881"/>
    </source>
</evidence>
<dbReference type="FunFam" id="2.40.160.210:FF:000001">
    <property type="entry name" value="Acyl-CoA thioesterase II"/>
    <property type="match status" value="1"/>
</dbReference>
<comment type="similarity">
    <text evidence="1">Belongs to the C/M/P thioester hydrolase family.</text>
</comment>
<feature type="domain" description="Acyl-CoA thioesterase 2 C-terminal" evidence="9">
    <location>
        <begin position="171"/>
        <end position="294"/>
    </location>
</feature>
<dbReference type="PANTHER" id="PTHR11066:SF34">
    <property type="entry name" value="ACYL-COENZYME A THIOESTERASE 8"/>
    <property type="match status" value="1"/>
</dbReference>
<keyword evidence="3" id="KW-0378">Hydrolase</keyword>
<dbReference type="GO" id="GO:0005829">
    <property type="term" value="C:cytosol"/>
    <property type="evidence" value="ECO:0007669"/>
    <property type="project" value="TreeGrafter"/>
</dbReference>
<dbReference type="eggNOG" id="COG1946">
    <property type="taxonomic scope" value="Bacteria"/>
</dbReference>
<dbReference type="InterPro" id="IPR025652">
    <property type="entry name" value="TesB_C"/>
</dbReference>
<evidence type="ECO:0000256" key="4">
    <source>
        <dbReference type="ARBA" id="ARBA00023098"/>
    </source>
</evidence>
<evidence type="ECO:0000259" key="10">
    <source>
        <dbReference type="Pfam" id="PF13622"/>
    </source>
</evidence>
<keyword evidence="12" id="KW-1185">Reference proteome</keyword>
<dbReference type="Gene3D" id="2.40.160.210">
    <property type="entry name" value="Acyl-CoA thioesterase, double hotdog domain"/>
    <property type="match status" value="1"/>
</dbReference>
<dbReference type="KEGG" id="psa:PST_0884"/>
<dbReference type="EC" id="3.1.2.20" evidence="5"/>
<dbReference type="PANTHER" id="PTHR11066">
    <property type="entry name" value="ACYL-COA THIOESTERASE"/>
    <property type="match status" value="1"/>
</dbReference>
<feature type="domain" description="Acyl-CoA thioesterase-like N-terminal HotDog" evidence="10">
    <location>
        <begin position="47"/>
        <end position="122"/>
    </location>
</feature>
<dbReference type="Pfam" id="PF02551">
    <property type="entry name" value="Acyl_CoA_thio"/>
    <property type="match status" value="1"/>
</dbReference>
<dbReference type="CDD" id="cd03445">
    <property type="entry name" value="Thioesterase_II_repeat2"/>
    <property type="match status" value="1"/>
</dbReference>
<evidence type="ECO:0000259" key="9">
    <source>
        <dbReference type="Pfam" id="PF02551"/>
    </source>
</evidence>
<dbReference type="EMBL" id="CP000304">
    <property type="protein sequence ID" value="ABP78581.1"/>
    <property type="molecule type" value="Genomic_DNA"/>
</dbReference>
<dbReference type="InterPro" id="IPR003703">
    <property type="entry name" value="Acyl_CoA_thio"/>
</dbReference>
<dbReference type="Proteomes" id="UP000000233">
    <property type="component" value="Chromosome"/>
</dbReference>
<evidence type="ECO:0000256" key="8">
    <source>
        <dbReference type="ARBA" id="ARBA00079653"/>
    </source>
</evidence>
<keyword evidence="4" id="KW-0443">Lipid metabolism</keyword>
<dbReference type="SUPFAM" id="SSF54637">
    <property type="entry name" value="Thioesterase/thiol ester dehydrase-isomerase"/>
    <property type="match status" value="2"/>
</dbReference>
<evidence type="ECO:0000313" key="11">
    <source>
        <dbReference type="EMBL" id="ABP78581.1"/>
    </source>
</evidence>
<dbReference type="Pfam" id="PF13622">
    <property type="entry name" value="4HBT_3"/>
    <property type="match status" value="1"/>
</dbReference>
<dbReference type="GO" id="GO:0009062">
    <property type="term" value="P:fatty acid catabolic process"/>
    <property type="evidence" value="ECO:0007669"/>
    <property type="project" value="TreeGrafter"/>
</dbReference>